<sequence>MLLQLNIKNFALIENLTISFGPGFNVLSGETGAGKSILIDAINYILGRKFNKDMIRTGENKTFVEAVFTIENPRTRDALNLKEISFDEGLVIISRETFQSGRSIAKVNGKSILLSDLKDITCTILDIHGQHENQNLLSEENHMDYLDDYGEGSIKHLIELYLKDYDKLKKVKNKIHKLSGDGGDGKKLGDFLKYQIDEINSANLKEEEENELNKKFDILSHSEKISNILNKCYNSLYGGFENKSSVYDEIGNVIKDISSIKDINSKIKNINKLLEDAYYNIEEAIEETRDIISNVSYDEKELEYINTRIYEISGYKKKYGNTIKDILDYKDKIQKRYNEIINSDHIVEELKKNKEEIEKSLRIKANDIHCKRCSIAKELEKNVKEELNFIGLEKSVFKIKIELTSEFTEKGMDKVQFYISTNPGEPLKHLEKVVSGGELSRIMLALKTVFVDKDRIPSVIFDEIDTGISGRIAQCVAEKMYAISKKHQVLCVTHLPQIASMSDVHYLVSKEVYNDKTYTRIRKLDNKEKEYELAKMVGGSEVTKITLAHAKELVKMANLKKVKII</sequence>
<dbReference type="Gene3D" id="3.40.50.300">
    <property type="entry name" value="P-loop containing nucleotide triphosphate hydrolases"/>
    <property type="match status" value="2"/>
</dbReference>
<comment type="similarity">
    <text evidence="1 8">Belongs to the RecN family.</text>
</comment>
<evidence type="ECO:0000256" key="5">
    <source>
        <dbReference type="ARBA" id="ARBA00022840"/>
    </source>
</evidence>
<evidence type="ECO:0000256" key="1">
    <source>
        <dbReference type="ARBA" id="ARBA00009441"/>
    </source>
</evidence>
<reference evidence="10 11" key="1">
    <citation type="submission" date="2021-03" db="EMBL/GenBank/DDBJ databases">
        <title>Genomic Encyclopedia of Type Strains, Phase IV (KMG-IV): sequencing the most valuable type-strain genomes for metagenomic binning, comparative biology and taxonomic classification.</title>
        <authorList>
            <person name="Goeker M."/>
        </authorList>
    </citation>
    <scope>NUCLEOTIDE SEQUENCE [LARGE SCALE GENOMIC DNA]</scope>
    <source>
        <strain evidence="10 11">DSM 28783</strain>
    </source>
</reference>
<dbReference type="SUPFAM" id="SSF58104">
    <property type="entry name" value="Methyl-accepting chemotaxis protein (MCP) signaling domain"/>
    <property type="match status" value="1"/>
</dbReference>
<dbReference type="NCBIfam" id="TIGR00634">
    <property type="entry name" value="recN"/>
    <property type="match status" value="1"/>
</dbReference>
<dbReference type="InterPro" id="IPR038729">
    <property type="entry name" value="Rad50/SbcC_AAA"/>
</dbReference>
<name>A0ABS4KN76_9CLOT</name>
<dbReference type="CDD" id="cd03241">
    <property type="entry name" value="ABC_RecN"/>
    <property type="match status" value="2"/>
</dbReference>
<comment type="caution">
    <text evidence="10">The sequence shown here is derived from an EMBL/GenBank/DDBJ whole genome shotgun (WGS) entry which is preliminary data.</text>
</comment>
<keyword evidence="4 8" id="KW-0227">DNA damage</keyword>
<dbReference type="Proteomes" id="UP001519307">
    <property type="component" value="Unassembled WGS sequence"/>
</dbReference>
<evidence type="ECO:0000313" key="11">
    <source>
        <dbReference type="Proteomes" id="UP001519307"/>
    </source>
</evidence>
<dbReference type="PIRSF" id="PIRSF003128">
    <property type="entry name" value="RecN"/>
    <property type="match status" value="1"/>
</dbReference>
<keyword evidence="5" id="KW-0067">ATP-binding</keyword>
<dbReference type="SUPFAM" id="SSF52540">
    <property type="entry name" value="P-loop containing nucleoside triphosphate hydrolases"/>
    <property type="match status" value="1"/>
</dbReference>
<evidence type="ECO:0000256" key="6">
    <source>
        <dbReference type="ARBA" id="ARBA00023204"/>
    </source>
</evidence>
<evidence type="ECO:0000259" key="9">
    <source>
        <dbReference type="Pfam" id="PF13476"/>
    </source>
</evidence>
<gene>
    <name evidence="10" type="ORF">J2Z42_000149</name>
</gene>
<dbReference type="Pfam" id="PF13476">
    <property type="entry name" value="AAA_23"/>
    <property type="match status" value="1"/>
</dbReference>
<dbReference type="InterPro" id="IPR027417">
    <property type="entry name" value="P-loop_NTPase"/>
</dbReference>
<keyword evidence="3" id="KW-0547">Nucleotide-binding</keyword>
<evidence type="ECO:0000256" key="2">
    <source>
        <dbReference type="ARBA" id="ARBA00021315"/>
    </source>
</evidence>
<evidence type="ECO:0000256" key="3">
    <source>
        <dbReference type="ARBA" id="ARBA00022741"/>
    </source>
</evidence>
<evidence type="ECO:0000256" key="7">
    <source>
        <dbReference type="ARBA" id="ARBA00033408"/>
    </source>
</evidence>
<keyword evidence="6 8" id="KW-0234">DNA repair</keyword>
<organism evidence="10 11">
    <name type="scientific">Clostridium algifaecis</name>
    <dbReference type="NCBI Taxonomy" id="1472040"/>
    <lineage>
        <taxon>Bacteria</taxon>
        <taxon>Bacillati</taxon>
        <taxon>Bacillota</taxon>
        <taxon>Clostridia</taxon>
        <taxon>Eubacteriales</taxon>
        <taxon>Clostridiaceae</taxon>
        <taxon>Clostridium</taxon>
    </lineage>
</organism>
<dbReference type="PANTHER" id="PTHR11059">
    <property type="entry name" value="DNA REPAIR PROTEIN RECN"/>
    <property type="match status" value="1"/>
</dbReference>
<evidence type="ECO:0000313" key="10">
    <source>
        <dbReference type="EMBL" id="MBP2031484.1"/>
    </source>
</evidence>
<proteinExistence type="inferred from homology"/>
<evidence type="ECO:0000256" key="8">
    <source>
        <dbReference type="PIRNR" id="PIRNR003128"/>
    </source>
</evidence>
<protein>
    <recommendedName>
        <fullName evidence="2 8">DNA repair protein RecN</fullName>
    </recommendedName>
    <alternativeName>
        <fullName evidence="7 8">Recombination protein N</fullName>
    </alternativeName>
</protein>
<comment type="function">
    <text evidence="8">May be involved in recombinational repair of damaged DNA.</text>
</comment>
<dbReference type="RefSeq" id="WP_209700449.1">
    <property type="nucleotide sequence ID" value="NZ_JAGGLM010000001.1"/>
</dbReference>
<dbReference type="InterPro" id="IPR004604">
    <property type="entry name" value="DNA_recomb/repair_RecN"/>
</dbReference>
<dbReference type="PANTHER" id="PTHR11059:SF0">
    <property type="entry name" value="DNA REPAIR PROTEIN RECN"/>
    <property type="match status" value="1"/>
</dbReference>
<feature type="domain" description="Rad50/SbcC-type AAA" evidence="9">
    <location>
        <begin position="4"/>
        <end position="215"/>
    </location>
</feature>
<dbReference type="EMBL" id="JAGGLM010000001">
    <property type="protein sequence ID" value="MBP2031484.1"/>
    <property type="molecule type" value="Genomic_DNA"/>
</dbReference>
<accession>A0ABS4KN76</accession>
<keyword evidence="11" id="KW-1185">Reference proteome</keyword>
<evidence type="ECO:0000256" key="4">
    <source>
        <dbReference type="ARBA" id="ARBA00022763"/>
    </source>
</evidence>